<reference evidence="2 3" key="1">
    <citation type="submission" date="2019-06" db="EMBL/GenBank/DDBJ databases">
        <title>Whole genome shotgun sequence of Vibrio inusitatus NBRC 102082.</title>
        <authorList>
            <person name="Hosoyama A."/>
            <person name="Uohara A."/>
            <person name="Ohji S."/>
            <person name="Ichikawa N."/>
        </authorList>
    </citation>
    <scope>NUCLEOTIDE SEQUENCE [LARGE SCALE GENOMIC DNA]</scope>
    <source>
        <strain evidence="2 3">NBRC 102082</strain>
    </source>
</reference>
<dbReference type="Proteomes" id="UP000318717">
    <property type="component" value="Unassembled WGS sequence"/>
</dbReference>
<evidence type="ECO:0000313" key="2">
    <source>
        <dbReference type="EMBL" id="GEA52472.1"/>
    </source>
</evidence>
<proteinExistence type="predicted"/>
<dbReference type="AlphaFoldDB" id="A0A4Y3I0T4"/>
<keyword evidence="3" id="KW-1185">Reference proteome</keyword>
<name>A0A4Y3I0T4_9VIBR</name>
<protein>
    <submittedName>
        <fullName evidence="2">MSHA biogenesis protein MshK</fullName>
    </submittedName>
</protein>
<accession>A0A4Y3I0T4</accession>
<comment type="caution">
    <text evidence="2">The sequence shown here is derived from an EMBL/GenBank/DDBJ whole genome shotgun (WGS) entry which is preliminary data.</text>
</comment>
<dbReference type="RefSeq" id="WP_141346910.1">
    <property type="nucleotide sequence ID" value="NZ_BJLF01000020.1"/>
</dbReference>
<organism evidence="2 3">
    <name type="scientific">Vibrio inusitatus NBRC 102082</name>
    <dbReference type="NCBI Taxonomy" id="1219070"/>
    <lineage>
        <taxon>Bacteria</taxon>
        <taxon>Pseudomonadati</taxon>
        <taxon>Pseudomonadota</taxon>
        <taxon>Gammaproteobacteria</taxon>
        <taxon>Vibrionales</taxon>
        <taxon>Vibrionaceae</taxon>
        <taxon>Vibrio</taxon>
    </lineage>
</organism>
<evidence type="ECO:0000313" key="3">
    <source>
        <dbReference type="Proteomes" id="UP000318717"/>
    </source>
</evidence>
<feature type="chain" id="PRO_5021342296" evidence="1">
    <location>
        <begin position="21"/>
        <end position="108"/>
    </location>
</feature>
<evidence type="ECO:0000256" key="1">
    <source>
        <dbReference type="SAM" id="SignalP"/>
    </source>
</evidence>
<keyword evidence="1" id="KW-0732">Signal</keyword>
<feature type="signal peptide" evidence="1">
    <location>
        <begin position="1"/>
        <end position="20"/>
    </location>
</feature>
<dbReference type="EMBL" id="BJLF01000020">
    <property type="protein sequence ID" value="GEA52472.1"/>
    <property type="molecule type" value="Genomic_DNA"/>
</dbReference>
<sequence>MVKVMIIGLALLVSGQAAYAAQDPTAPLGWYKKKSTGVAKVKTYPLPTLQSIVCDEGSNCFAMLNDKILSDGQSVAGYKIRHINSERVIVARAGKIWHLELFNSDVRQ</sequence>
<gene>
    <name evidence="2" type="ORF">VIN01S_32760</name>
</gene>
<dbReference type="OrthoDB" id="5917619at2"/>